<evidence type="ECO:0000313" key="16">
    <source>
        <dbReference type="Proteomes" id="UP000229523"/>
    </source>
</evidence>
<dbReference type="GO" id="GO:0046210">
    <property type="term" value="P:nitric oxide catabolic process"/>
    <property type="evidence" value="ECO:0007669"/>
    <property type="project" value="TreeGrafter"/>
</dbReference>
<dbReference type="GO" id="GO:0008941">
    <property type="term" value="F:nitric oxide dioxygenase NAD(P)H activity"/>
    <property type="evidence" value="ECO:0007669"/>
    <property type="project" value="UniProtKB-EC"/>
</dbReference>
<dbReference type="PROSITE" id="PS01033">
    <property type="entry name" value="GLOBIN"/>
    <property type="match status" value="1"/>
</dbReference>
<dbReference type="CDD" id="cd06184">
    <property type="entry name" value="flavohem_like_fad_nad_binding"/>
    <property type="match status" value="1"/>
</dbReference>
<dbReference type="InterPro" id="IPR039261">
    <property type="entry name" value="FNR_nucleotide-bd"/>
</dbReference>
<dbReference type="PANTHER" id="PTHR43396">
    <property type="entry name" value="FLAVOHEMOPROTEIN"/>
    <property type="match status" value="1"/>
</dbReference>
<proteinExistence type="inferred from homology"/>
<dbReference type="GO" id="GO:0071949">
    <property type="term" value="F:FAD binding"/>
    <property type="evidence" value="ECO:0007669"/>
    <property type="project" value="TreeGrafter"/>
</dbReference>
<evidence type="ECO:0000256" key="7">
    <source>
        <dbReference type="ARBA" id="ARBA00022857"/>
    </source>
</evidence>
<evidence type="ECO:0000256" key="5">
    <source>
        <dbReference type="ARBA" id="ARBA00022621"/>
    </source>
</evidence>
<keyword evidence="9" id="KW-0520">NAD</keyword>
<dbReference type="GO" id="GO:0005344">
    <property type="term" value="F:oxygen carrier activity"/>
    <property type="evidence" value="ECO:0007669"/>
    <property type="project" value="UniProtKB-KW"/>
</dbReference>
<comment type="cofactor">
    <cofactor evidence="1">
        <name>heme b</name>
        <dbReference type="ChEBI" id="CHEBI:60344"/>
    </cofactor>
</comment>
<name>A0A2G5NMH7_9STAP</name>
<dbReference type="GO" id="GO:0046872">
    <property type="term" value="F:metal ion binding"/>
    <property type="evidence" value="ECO:0007669"/>
    <property type="project" value="UniProtKB-KW"/>
</dbReference>
<evidence type="ECO:0000256" key="1">
    <source>
        <dbReference type="ARBA" id="ARBA00001970"/>
    </source>
</evidence>
<dbReference type="SUPFAM" id="SSF46458">
    <property type="entry name" value="Globin-like"/>
    <property type="match status" value="1"/>
</dbReference>
<evidence type="ECO:0000256" key="6">
    <source>
        <dbReference type="ARBA" id="ARBA00022723"/>
    </source>
</evidence>
<evidence type="ECO:0000256" key="4">
    <source>
        <dbReference type="ARBA" id="ARBA00022617"/>
    </source>
</evidence>
<dbReference type="SUPFAM" id="SSF63380">
    <property type="entry name" value="Riboflavin synthase domain-like"/>
    <property type="match status" value="1"/>
</dbReference>
<evidence type="ECO:0000259" key="13">
    <source>
        <dbReference type="PROSITE" id="PS01033"/>
    </source>
</evidence>
<dbReference type="Pfam" id="PF00970">
    <property type="entry name" value="FAD_binding_6"/>
    <property type="match status" value="1"/>
</dbReference>
<dbReference type="GO" id="GO:0020037">
    <property type="term" value="F:heme binding"/>
    <property type="evidence" value="ECO:0007669"/>
    <property type="project" value="InterPro"/>
</dbReference>
<dbReference type="InterPro" id="IPR009050">
    <property type="entry name" value="Globin-like_sf"/>
</dbReference>
<keyword evidence="6" id="KW-0479">Metal-binding</keyword>
<evidence type="ECO:0000313" key="15">
    <source>
        <dbReference type="EMBL" id="RAI83054.1"/>
    </source>
</evidence>
<dbReference type="RefSeq" id="WP_099580649.1">
    <property type="nucleotide sequence ID" value="NZ_MJBI02000001.1"/>
</dbReference>
<keyword evidence="5 12" id="KW-0561">Oxygen transport</keyword>
<evidence type="ECO:0000256" key="11">
    <source>
        <dbReference type="ARBA" id="ARBA00049433"/>
    </source>
</evidence>
<dbReference type="InterPro" id="IPR017927">
    <property type="entry name" value="FAD-bd_FR_type"/>
</dbReference>
<evidence type="ECO:0000256" key="2">
    <source>
        <dbReference type="ARBA" id="ARBA00006401"/>
    </source>
</evidence>
<feature type="domain" description="Globin" evidence="13">
    <location>
        <begin position="1"/>
        <end position="138"/>
    </location>
</feature>
<dbReference type="GO" id="GO:0019825">
    <property type="term" value="F:oxygen binding"/>
    <property type="evidence" value="ECO:0007669"/>
    <property type="project" value="InterPro"/>
</dbReference>
<dbReference type="EMBL" id="MJBI02000001">
    <property type="protein sequence ID" value="RAI83054.1"/>
    <property type="molecule type" value="Genomic_DNA"/>
</dbReference>
<dbReference type="SUPFAM" id="SSF52343">
    <property type="entry name" value="Ferredoxin reductase-like, C-terminal NADP-linked domain"/>
    <property type="match status" value="1"/>
</dbReference>
<keyword evidence="8" id="KW-0408">Iron</keyword>
<dbReference type="Pfam" id="PF00042">
    <property type="entry name" value="Globin"/>
    <property type="match status" value="1"/>
</dbReference>
<keyword evidence="16" id="KW-1185">Reference proteome</keyword>
<comment type="similarity">
    <text evidence="12">Belongs to the globin family.</text>
</comment>
<sequence>MLTEETKSIIKATIPVLEEHGDAITTAFYKHMFEEHPELLNIFNKTNQKLGRQQTALAQTVIAAAKHIDHLEAIIPNVNQIAHKHRALQIKEEHYPIVGENLIWAIGHVLGDAATPEIIDAWTKTYGVIADVFIQMEKALYEEEEWHDFKPFKVIDIKEESAEIKSYTVMSDDIKVQPIKAGQYITVKVHPENEENDALRHYSICSIDTTKGIKFAVKRDVAGSEKGMVSNYLHDNVKVGDEILLSAPAGEFTVDAPQEKDIVLISGGVGMTPIMAMLEDEEKKGRHIKFIHSAYNRDAVPFKAEIKKYHNKENVQFFFNYSESVGRLNKTKLADIMNGNEEIYMCGSVAFMEAMLEVFNEMNIDRSQVHFEPFGPKMSITI</sequence>
<dbReference type="InterPro" id="IPR001433">
    <property type="entry name" value="OxRdtase_FAD/NAD-bd"/>
</dbReference>
<evidence type="ECO:0000256" key="10">
    <source>
        <dbReference type="ARBA" id="ARBA00048649"/>
    </source>
</evidence>
<comment type="catalytic activity">
    <reaction evidence="11">
        <text>2 nitric oxide + NADPH + 2 O2 = 2 nitrate + NADP(+) + H(+)</text>
        <dbReference type="Rhea" id="RHEA:19465"/>
        <dbReference type="ChEBI" id="CHEBI:15378"/>
        <dbReference type="ChEBI" id="CHEBI:15379"/>
        <dbReference type="ChEBI" id="CHEBI:16480"/>
        <dbReference type="ChEBI" id="CHEBI:17632"/>
        <dbReference type="ChEBI" id="CHEBI:57783"/>
        <dbReference type="ChEBI" id="CHEBI:58349"/>
        <dbReference type="EC" id="1.14.12.17"/>
    </reaction>
</comment>
<evidence type="ECO:0000259" key="14">
    <source>
        <dbReference type="PROSITE" id="PS51384"/>
    </source>
</evidence>
<dbReference type="Gene3D" id="3.40.50.80">
    <property type="entry name" value="Nucleotide-binding domain of ferredoxin-NADP reductase (FNR) module"/>
    <property type="match status" value="1"/>
</dbReference>
<dbReference type="AlphaFoldDB" id="A0A2G5NMH7"/>
<evidence type="ECO:0000256" key="3">
    <source>
        <dbReference type="ARBA" id="ARBA00012229"/>
    </source>
</evidence>
<reference evidence="15 16" key="1">
    <citation type="journal article" date="2018" name="Front. Microbiol.">
        <title>Description and Comparative Genomics of Macrococcus caseolyticus subsp. hominis subsp. nov., Macrococcus goetzii sp. nov., Macrococcus epidermidis sp. nov., and Macrococcus bohemicus sp. nov., Novel Macrococci From Human Clinical Material With Virulence Potential and Suspected Uptake of Foreign DNA by Natural Transformation.</title>
        <authorList>
            <person name="Maslanova I."/>
            <person name="Wertheimer Z."/>
            <person name="Sedlacek I."/>
            <person name="Svec P."/>
            <person name="Indrakova A."/>
            <person name="Kovarovic V."/>
            <person name="Schumann P."/>
            <person name="Sproer C."/>
            <person name="Kralova S."/>
            <person name="Sedo O."/>
            <person name="Kristofova L."/>
            <person name="Vrbovska V."/>
            <person name="Fuzik T."/>
            <person name="Petras P."/>
            <person name="Zdrahal Z."/>
            <person name="Ruzickova V."/>
            <person name="Doskar J."/>
            <person name="Pantucek R."/>
        </authorList>
    </citation>
    <scope>NUCLEOTIDE SEQUENCE [LARGE SCALE GENOMIC DNA]</scope>
    <source>
        <strain evidence="15 16">CCM 4927</strain>
    </source>
</reference>
<keyword evidence="4 12" id="KW-0349">Heme</keyword>
<dbReference type="InterPro" id="IPR012292">
    <property type="entry name" value="Globin/Proto"/>
</dbReference>
<gene>
    <name evidence="15" type="ORF">BFS35_005020</name>
</gene>
<dbReference type="Gene3D" id="1.10.490.10">
    <property type="entry name" value="Globins"/>
    <property type="match status" value="1"/>
</dbReference>
<dbReference type="InterPro" id="IPR008333">
    <property type="entry name" value="Cbr1-like_FAD-bd_dom"/>
</dbReference>
<keyword evidence="7" id="KW-0521">NADP</keyword>
<dbReference type="Proteomes" id="UP000229523">
    <property type="component" value="Unassembled WGS sequence"/>
</dbReference>
<dbReference type="PRINTS" id="PR00409">
    <property type="entry name" value="PHDIOXRDTASE"/>
</dbReference>
<accession>A0A2G5NMH7</accession>
<dbReference type="FunFam" id="1.10.490.10:FF:000003">
    <property type="entry name" value="Flavohemoprotein"/>
    <property type="match status" value="1"/>
</dbReference>
<dbReference type="PROSITE" id="PS51384">
    <property type="entry name" value="FAD_FR"/>
    <property type="match status" value="1"/>
</dbReference>
<evidence type="ECO:0000256" key="8">
    <source>
        <dbReference type="ARBA" id="ARBA00023004"/>
    </source>
</evidence>
<feature type="domain" description="FAD-binding FR-type" evidence="14">
    <location>
        <begin position="147"/>
        <end position="255"/>
    </location>
</feature>
<protein>
    <recommendedName>
        <fullName evidence="3">nitric oxide dioxygenase</fullName>
        <ecNumber evidence="3">1.14.12.17</ecNumber>
    </recommendedName>
</protein>
<dbReference type="InterPro" id="IPR017938">
    <property type="entry name" value="Riboflavin_synthase-like_b-brl"/>
</dbReference>
<dbReference type="InterPro" id="IPR000971">
    <property type="entry name" value="Globin"/>
</dbReference>
<comment type="catalytic activity">
    <reaction evidence="10">
        <text>2 nitric oxide + NADH + 2 O2 = 2 nitrate + NAD(+) + H(+)</text>
        <dbReference type="Rhea" id="RHEA:19469"/>
        <dbReference type="ChEBI" id="CHEBI:15378"/>
        <dbReference type="ChEBI" id="CHEBI:15379"/>
        <dbReference type="ChEBI" id="CHEBI:16480"/>
        <dbReference type="ChEBI" id="CHEBI:17632"/>
        <dbReference type="ChEBI" id="CHEBI:57540"/>
        <dbReference type="ChEBI" id="CHEBI:57945"/>
        <dbReference type="EC" id="1.14.12.17"/>
    </reaction>
</comment>
<comment type="caution">
    <text evidence="15">The sequence shown here is derived from an EMBL/GenBank/DDBJ whole genome shotgun (WGS) entry which is preliminary data.</text>
</comment>
<dbReference type="EC" id="1.14.12.17" evidence="3"/>
<dbReference type="CDD" id="cd14777">
    <property type="entry name" value="Yhb1-globin-like"/>
    <property type="match status" value="1"/>
</dbReference>
<comment type="similarity">
    <text evidence="2">In the C-terminal section; belongs to the flavoprotein pyridine nucleotide cytochrome reductase family.</text>
</comment>
<organism evidence="15 16">
    <name type="scientific">Macrococcoides goetzii</name>
    <dbReference type="NCBI Taxonomy" id="1891097"/>
    <lineage>
        <taxon>Bacteria</taxon>
        <taxon>Bacillati</taxon>
        <taxon>Bacillota</taxon>
        <taxon>Bacilli</taxon>
        <taxon>Bacillales</taxon>
        <taxon>Staphylococcaceae</taxon>
        <taxon>Macrococcoides</taxon>
    </lineage>
</organism>
<dbReference type="PANTHER" id="PTHR43396:SF3">
    <property type="entry name" value="FLAVOHEMOPROTEIN"/>
    <property type="match status" value="1"/>
</dbReference>
<evidence type="ECO:0000256" key="12">
    <source>
        <dbReference type="RuleBase" id="RU000356"/>
    </source>
</evidence>
<dbReference type="Pfam" id="PF00175">
    <property type="entry name" value="NAD_binding_1"/>
    <property type="match status" value="1"/>
</dbReference>
<dbReference type="GO" id="GO:0071500">
    <property type="term" value="P:cellular response to nitrosative stress"/>
    <property type="evidence" value="ECO:0007669"/>
    <property type="project" value="TreeGrafter"/>
</dbReference>
<evidence type="ECO:0000256" key="9">
    <source>
        <dbReference type="ARBA" id="ARBA00023027"/>
    </source>
</evidence>
<keyword evidence="12" id="KW-0813">Transport</keyword>
<dbReference type="Gene3D" id="2.40.30.10">
    <property type="entry name" value="Translation factors"/>
    <property type="match status" value="1"/>
</dbReference>